<dbReference type="AlphaFoldDB" id="A0A0F9J9K6"/>
<sequence length="186" mass="21138">MKENPITIGFDDSTFELKTHVKKTQLIGVVCQGFKMVNVVRSEIIIDGSDVTEKLISLVKQNEKHVQYVLTHTITFGGFNLINLNHVYDELHKPIIAINDRKVDIDAVIKALKKKFPDNYEKKIQYILDGGNLYHTDVKTAGGSSKIYFHSKGIEINEVDLLLQKISLDSKFPECIRLAHLIGRLF</sequence>
<dbReference type="EMBL" id="LAZR01010523">
    <property type="protein sequence ID" value="KKM66479.1"/>
    <property type="molecule type" value="Genomic_DNA"/>
</dbReference>
<dbReference type="InterPro" id="IPR002802">
    <property type="entry name" value="Endo_dU"/>
</dbReference>
<dbReference type="PANTHER" id="PTHR39518">
    <property type="entry name" value="UPF0215 PROTEIN MJ1150"/>
    <property type="match status" value="1"/>
</dbReference>
<proteinExistence type="inferred from homology"/>
<gene>
    <name evidence="1" type="ORF">LCGC14_1480740</name>
</gene>
<dbReference type="Pfam" id="PF01949">
    <property type="entry name" value="Endo_dU"/>
    <property type="match status" value="1"/>
</dbReference>
<evidence type="ECO:0000313" key="1">
    <source>
        <dbReference type="EMBL" id="KKM66479.1"/>
    </source>
</evidence>
<reference evidence="1" key="1">
    <citation type="journal article" date="2015" name="Nature">
        <title>Complex archaea that bridge the gap between prokaryotes and eukaryotes.</title>
        <authorList>
            <person name="Spang A."/>
            <person name="Saw J.H."/>
            <person name="Jorgensen S.L."/>
            <person name="Zaremba-Niedzwiedzka K."/>
            <person name="Martijn J."/>
            <person name="Lind A.E."/>
            <person name="van Eijk R."/>
            <person name="Schleper C."/>
            <person name="Guy L."/>
            <person name="Ettema T.J."/>
        </authorList>
    </citation>
    <scope>NUCLEOTIDE SEQUENCE</scope>
</reference>
<dbReference type="Gene3D" id="3.30.2170.10">
    <property type="entry name" value="archaeoglobus fulgidus dsm 4304 superfamily"/>
    <property type="match status" value="1"/>
</dbReference>
<organism evidence="1">
    <name type="scientific">marine sediment metagenome</name>
    <dbReference type="NCBI Taxonomy" id="412755"/>
    <lineage>
        <taxon>unclassified sequences</taxon>
        <taxon>metagenomes</taxon>
        <taxon>ecological metagenomes</taxon>
    </lineage>
</organism>
<protein>
    <submittedName>
        <fullName evidence="1">Uncharacterized protein</fullName>
    </submittedName>
</protein>
<comment type="caution">
    <text evidence="1">The sequence shown here is derived from an EMBL/GenBank/DDBJ whole genome shotgun (WGS) entry which is preliminary data.</text>
</comment>
<name>A0A0F9J9K6_9ZZZZ</name>
<dbReference type="PIRSF" id="PIRSF006380">
    <property type="entry name" value="UCP006380"/>
    <property type="match status" value="1"/>
</dbReference>
<dbReference type="PANTHER" id="PTHR39518:SF2">
    <property type="entry name" value="UPF0215 PROTEIN MJ1150"/>
    <property type="match status" value="1"/>
</dbReference>
<dbReference type="HAMAP" id="MF_00582">
    <property type="entry name" value="UPF0215"/>
    <property type="match status" value="1"/>
</dbReference>
<accession>A0A0F9J9K6</accession>